<organism evidence="11 15">
    <name type="scientific">Vibrio parahaemolyticus</name>
    <dbReference type="NCBI Taxonomy" id="670"/>
    <lineage>
        <taxon>Bacteria</taxon>
        <taxon>Pseudomonadati</taxon>
        <taxon>Pseudomonadota</taxon>
        <taxon>Gammaproteobacteria</taxon>
        <taxon>Vibrionales</taxon>
        <taxon>Vibrionaceae</taxon>
        <taxon>Vibrio</taxon>
    </lineage>
</organism>
<dbReference type="Proteomes" id="UP000555836">
    <property type="component" value="Unassembled WGS sequence"/>
</dbReference>
<dbReference type="SUPFAM" id="SSF103088">
    <property type="entry name" value="OmpA-like"/>
    <property type="match status" value="1"/>
</dbReference>
<protein>
    <submittedName>
        <fullName evidence="11">OmpA family protein</fullName>
    </submittedName>
</protein>
<reference evidence="11 15" key="1">
    <citation type="journal article" date="2017" name="Appl. Environ. Microbiol.">
        <title>Parallel evolution of two clades of a major Atlantic endemic Vibrio parahaemolyticus pathogen lineage by independent acquisition of related pathogenicity islands.</title>
        <authorList>
            <person name="Xu F."/>
            <person name="Gonzalez-Escalona N."/>
            <person name="Drees K.P."/>
            <person name="Sebra R.P."/>
            <person name="Cooper V.S."/>
            <person name="Jones S.H."/>
            <person name="Whistler C.A."/>
        </authorList>
    </citation>
    <scope>NUCLEOTIDE SEQUENCE [LARGE SCALE GENOMIC DNA]</scope>
    <source>
        <strain evidence="11 15">MAVP-3</strain>
    </source>
</reference>
<dbReference type="OMA" id="QANCVNT"/>
<evidence type="ECO:0000256" key="1">
    <source>
        <dbReference type="ARBA" id="ARBA00004442"/>
    </source>
</evidence>
<evidence type="ECO:0000256" key="4">
    <source>
        <dbReference type="PROSITE-ProRule" id="PRU00473"/>
    </source>
</evidence>
<evidence type="ECO:0000313" key="8">
    <source>
        <dbReference type="EMBL" id="MCC3806727.1"/>
    </source>
</evidence>
<feature type="chain" id="PRO_5015027834" evidence="5">
    <location>
        <begin position="19"/>
        <end position="187"/>
    </location>
</feature>
<dbReference type="STRING" id="670.ACZ92_06845"/>
<dbReference type="InterPro" id="IPR036737">
    <property type="entry name" value="OmpA-like_sf"/>
</dbReference>
<dbReference type="EMBL" id="NIXT01000164">
    <property type="protein sequence ID" value="OXE33946.1"/>
    <property type="molecule type" value="Genomic_DNA"/>
</dbReference>
<dbReference type="EMBL" id="JAUHGG010000002">
    <property type="protein sequence ID" value="MDS1820154.1"/>
    <property type="molecule type" value="Genomic_DNA"/>
</dbReference>
<evidence type="ECO:0000313" key="9">
    <source>
        <dbReference type="EMBL" id="MDS1820154.1"/>
    </source>
</evidence>
<evidence type="ECO:0000313" key="10">
    <source>
        <dbReference type="EMBL" id="NMU25999.1"/>
    </source>
</evidence>
<dbReference type="AlphaFoldDB" id="A0A072GBZ7"/>
<dbReference type="EMBL" id="JABCLD010001111">
    <property type="protein sequence ID" value="NMU25999.1"/>
    <property type="molecule type" value="Genomic_DNA"/>
</dbReference>
<proteinExistence type="predicted"/>
<reference evidence="8" key="7">
    <citation type="submission" date="2020-09" db="EMBL/GenBank/DDBJ databases">
        <title>Genome sequence of Vibrio parahaemolyticus isolates.</title>
        <authorList>
            <person name="Hammerl J.A."/>
            <person name="Strauch E."/>
        </authorList>
    </citation>
    <scope>NUCLEOTIDE SEQUENCE</scope>
    <source>
        <strain evidence="8">17-VB00146</strain>
    </source>
</reference>
<dbReference type="PANTHER" id="PTHR30329:SF21">
    <property type="entry name" value="LIPOPROTEIN YIAD-RELATED"/>
    <property type="match status" value="1"/>
</dbReference>
<keyword evidence="3" id="KW-0998">Cell outer membrane</keyword>
<dbReference type="PROSITE" id="PS51123">
    <property type="entry name" value="OMPA_2"/>
    <property type="match status" value="1"/>
</dbReference>
<evidence type="ECO:0000313" key="16">
    <source>
        <dbReference type="Proteomes" id="UP000321504"/>
    </source>
</evidence>
<evidence type="ECO:0000313" key="7">
    <source>
        <dbReference type="EMBL" id="HAS6676598.1"/>
    </source>
</evidence>
<dbReference type="InterPro" id="IPR050330">
    <property type="entry name" value="Bact_OuterMem_StrucFunc"/>
</dbReference>
<evidence type="ECO:0000313" key="11">
    <source>
        <dbReference type="EMBL" id="OXE33946.1"/>
    </source>
</evidence>
<evidence type="ECO:0000256" key="5">
    <source>
        <dbReference type="SAM" id="SignalP"/>
    </source>
</evidence>
<dbReference type="EMBL" id="VRMQ01000001">
    <property type="protein sequence ID" value="TXN17941.1"/>
    <property type="molecule type" value="Genomic_DNA"/>
</dbReference>
<dbReference type="Pfam" id="PF00691">
    <property type="entry name" value="OmpA"/>
    <property type="match status" value="1"/>
</dbReference>
<dbReference type="Proteomes" id="UP000464718">
    <property type="component" value="Chromosome ii"/>
</dbReference>
<reference evidence="7" key="2">
    <citation type="journal article" date="2018" name="Genome Biol.">
        <title>SKESA: strategic k-mer extension for scrupulous assemblies.</title>
        <authorList>
            <person name="Souvorov A."/>
            <person name="Agarwala R."/>
            <person name="Lipman D.J."/>
        </authorList>
    </citation>
    <scope>NUCLEOTIDE SEQUENCE</scope>
    <source>
        <strain evidence="7">1930</strain>
    </source>
</reference>
<evidence type="ECO:0000313" key="18">
    <source>
        <dbReference type="Proteomes" id="UP000555836"/>
    </source>
</evidence>
<keyword evidence="2 4" id="KW-0472">Membrane</keyword>
<dbReference type="GeneID" id="1191420"/>
<dbReference type="SMR" id="A0A072GBZ7"/>
<dbReference type="PRINTS" id="PR01021">
    <property type="entry name" value="OMPADOMAIN"/>
</dbReference>
<dbReference type="Proteomes" id="UP000856022">
    <property type="component" value="Unassembled WGS sequence"/>
</dbReference>
<dbReference type="PANTHER" id="PTHR30329">
    <property type="entry name" value="STATOR ELEMENT OF FLAGELLAR MOTOR COMPLEX"/>
    <property type="match status" value="1"/>
</dbReference>
<evidence type="ECO:0000313" key="17">
    <source>
        <dbReference type="Proteomes" id="UP000464718"/>
    </source>
</evidence>
<dbReference type="EMBL" id="JACVHL010000017">
    <property type="protein sequence ID" value="MCC3806727.1"/>
    <property type="molecule type" value="Genomic_DNA"/>
</dbReference>
<reference evidence="14" key="8">
    <citation type="submission" date="2022-12" db="EMBL/GenBank/DDBJ databases">
        <title>Vibrio parahaemolyticus become highly virulent by producing novel Tc toxins.</title>
        <authorList>
            <person name="Yang F."/>
            <person name="You Y."/>
            <person name="Lai Q."/>
            <person name="Xu L."/>
            <person name="Li F."/>
        </authorList>
    </citation>
    <scope>NUCLEOTIDE SEQUENCE</scope>
    <source>
        <strain evidence="14">Vp-HL-202005</strain>
    </source>
</reference>
<name>A0A072GBZ7_VIBPH</name>
<feature type="signal peptide" evidence="5">
    <location>
        <begin position="1"/>
        <end position="18"/>
    </location>
</feature>
<dbReference type="EMBL" id="CP114195">
    <property type="protein sequence ID" value="WAT92870.1"/>
    <property type="molecule type" value="Genomic_DNA"/>
</dbReference>
<evidence type="ECO:0000313" key="12">
    <source>
        <dbReference type="EMBL" id="QHH12669.1"/>
    </source>
</evidence>
<gene>
    <name evidence="11" type="ORF">CA163_04860</name>
    <name evidence="12" type="ORF">EHC69_25860</name>
    <name evidence="13" type="ORF">FVP01_02835</name>
    <name evidence="10" type="ORF">HKB21_10205</name>
    <name evidence="7" type="ORF">I7278_07240</name>
    <name evidence="8" type="ORF">IB292_16980</name>
    <name evidence="14" type="ORF">O1Q84_17860</name>
    <name evidence="9" type="ORF">QX249_05770</name>
</gene>
<dbReference type="InterPro" id="IPR006665">
    <property type="entry name" value="OmpA-like"/>
</dbReference>
<dbReference type="GO" id="GO:0009279">
    <property type="term" value="C:cell outer membrane"/>
    <property type="evidence" value="ECO:0007669"/>
    <property type="project" value="UniProtKB-SubCell"/>
</dbReference>
<reference evidence="10 18" key="6">
    <citation type="submission" date="2020-04" db="EMBL/GenBank/DDBJ databases">
        <title>Whole-genome sequencing of Vibrio spp. from China reveals different genetic environments of blaCTX-M-14 among diverse lineages.</title>
        <authorList>
            <person name="Zheng Z."/>
            <person name="Ye L."/>
            <person name="Chen S."/>
        </authorList>
    </citation>
    <scope>NUCLEOTIDE SEQUENCE [LARGE SCALE GENOMIC DNA]</scope>
    <source>
        <strain evidence="10 18">Vb0574</strain>
    </source>
</reference>
<comment type="subcellular location">
    <subcellularLocation>
        <location evidence="1">Cell outer membrane</location>
    </subcellularLocation>
</comment>
<reference evidence="13 16" key="4">
    <citation type="submission" date="2019-08" db="EMBL/GenBank/DDBJ databases">
        <title>Emerging of two pre-pandemic pathogenic O4:KUT lineages of Vibrio parahaemolyticus in coastal eastern China.</title>
        <authorList>
            <person name="Yu H."/>
        </authorList>
    </citation>
    <scope>NUCLEOTIDE SEQUENCE [LARGE SCALE GENOMIC DNA]</scope>
    <source>
        <strain evidence="13 16">HZ17-383</strain>
    </source>
</reference>
<dbReference type="Proteomes" id="UP001253193">
    <property type="component" value="Unassembled WGS sequence"/>
</dbReference>
<dbReference type="InterPro" id="IPR006664">
    <property type="entry name" value="OMP_bac"/>
</dbReference>
<evidence type="ECO:0000256" key="3">
    <source>
        <dbReference type="ARBA" id="ARBA00023237"/>
    </source>
</evidence>
<evidence type="ECO:0000256" key="2">
    <source>
        <dbReference type="ARBA" id="ARBA00023136"/>
    </source>
</evidence>
<dbReference type="Proteomes" id="UP000214596">
    <property type="component" value="Unassembled WGS sequence"/>
</dbReference>
<dbReference type="Gene3D" id="3.30.1330.60">
    <property type="entry name" value="OmpA-like domain"/>
    <property type="match status" value="1"/>
</dbReference>
<evidence type="ECO:0000259" key="6">
    <source>
        <dbReference type="PROSITE" id="PS51123"/>
    </source>
</evidence>
<evidence type="ECO:0000313" key="15">
    <source>
        <dbReference type="Proteomes" id="UP000214596"/>
    </source>
</evidence>
<reference evidence="7" key="5">
    <citation type="submission" date="2019-12" db="EMBL/GenBank/DDBJ databases">
        <authorList>
            <consortium name="NCBI Pathogen Detection Project"/>
        </authorList>
    </citation>
    <scope>NUCLEOTIDE SEQUENCE</scope>
    <source>
        <strain evidence="7">1930</strain>
    </source>
</reference>
<feature type="domain" description="OmpA-like" evidence="6">
    <location>
        <begin position="75"/>
        <end position="187"/>
    </location>
</feature>
<dbReference type="RefSeq" id="WP_005459729.1">
    <property type="nucleotide sequence ID" value="NZ_CABMHD010000003.1"/>
</dbReference>
<dbReference type="EMBL" id="DACQKT010000002">
    <property type="protein sequence ID" value="HAS6676598.1"/>
    <property type="molecule type" value="Genomic_DNA"/>
</dbReference>
<evidence type="ECO:0000313" key="13">
    <source>
        <dbReference type="EMBL" id="TXN17941.1"/>
    </source>
</evidence>
<dbReference type="Proteomes" id="UP000726777">
    <property type="component" value="Unassembled WGS sequence"/>
</dbReference>
<dbReference type="EMBL" id="CP034299">
    <property type="protein sequence ID" value="QHH12669.1"/>
    <property type="molecule type" value="Genomic_DNA"/>
</dbReference>
<dbReference type="CDD" id="cd07185">
    <property type="entry name" value="OmpA_C-like"/>
    <property type="match status" value="1"/>
</dbReference>
<sequence length="187" mass="20814">MKKLIPFAIIFTSNVALANCINQSENYVTSKVLKSSDTKITQVDGKLASVINEDLSIVQDEKIEKVEATNATESCTFDKNSMSLVLHYDTNEHYLTNVHKQAISKYLELVNEDKRILVEGHTDDVGSQAYNKSLSLRRASTASKYLKKDLGLGNRIVEKAFGESAPICKVNENKLSGCNRRVVLTIE</sequence>
<dbReference type="OrthoDB" id="9782229at2"/>
<reference evidence="12 17" key="3">
    <citation type="submission" date="2018-12" db="EMBL/GenBank/DDBJ databases">
        <title>Genomic insights into the evolutionary origins and pathogenicity of five Vibrio parahaemolyticus strains isolated from the shrimp with acute hepatopancreatic necrosis disease (AHPND).</title>
        <authorList>
            <person name="Yang Q."/>
            <person name="Dong X."/>
            <person name="Xie G."/>
            <person name="Fu S."/>
            <person name="Zou P."/>
            <person name="Sun J."/>
            <person name="Wang Y."/>
            <person name="Huang J."/>
        </authorList>
    </citation>
    <scope>NUCLEOTIDE SEQUENCE [LARGE SCALE GENOMIC DNA]</scope>
    <source>
        <strain evidence="12 17">20160303005-1</strain>
    </source>
</reference>
<reference evidence="9" key="9">
    <citation type="submission" date="2023-06" db="EMBL/GenBank/DDBJ databases">
        <title>Genomic Diversity of Vibrio spp. and Metagenomic Analysis of Pathogens in Florida Gulf Coastal Waters Following Hurricane Ian.</title>
        <authorList>
            <person name="Brumfield K.D."/>
        </authorList>
    </citation>
    <scope>NUCLEOTIDE SEQUENCE</scope>
    <source>
        <strain evidence="9">WBS2B-138</strain>
    </source>
</reference>
<keyword evidence="5" id="KW-0732">Signal</keyword>
<accession>A0A072GBZ7</accession>
<dbReference type="Proteomes" id="UP001156560">
    <property type="component" value="Chromosome 2"/>
</dbReference>
<dbReference type="Proteomes" id="UP000321504">
    <property type="component" value="Unassembled WGS sequence"/>
</dbReference>
<evidence type="ECO:0000313" key="14">
    <source>
        <dbReference type="EMBL" id="WAT92870.1"/>
    </source>
</evidence>